<protein>
    <submittedName>
        <fullName evidence="1">Alpha/beta hydrolase</fullName>
    </submittedName>
</protein>
<dbReference type="Proteomes" id="UP000286680">
    <property type="component" value="Unassembled WGS sequence"/>
</dbReference>
<reference evidence="2" key="1">
    <citation type="journal article" date="2018" name="Front. Microbiol.">
        <title>Genome-Based Analysis Reveals the Taxonomy and Diversity of the Family Idiomarinaceae.</title>
        <authorList>
            <person name="Liu Y."/>
            <person name="Lai Q."/>
            <person name="Shao Z."/>
        </authorList>
    </citation>
    <scope>NUCLEOTIDE SEQUENCE [LARGE SCALE GENOMIC DNA]</scope>
    <source>
        <strain evidence="2">SN-14</strain>
    </source>
</reference>
<dbReference type="EMBL" id="PIPS01000002">
    <property type="protein sequence ID" value="RUO43354.1"/>
    <property type="molecule type" value="Genomic_DNA"/>
</dbReference>
<dbReference type="GO" id="GO:0016787">
    <property type="term" value="F:hydrolase activity"/>
    <property type="evidence" value="ECO:0007669"/>
    <property type="project" value="UniProtKB-KW"/>
</dbReference>
<dbReference type="InterPro" id="IPR016035">
    <property type="entry name" value="Acyl_Trfase/lysoPLipase"/>
</dbReference>
<sequence length="355" mass="40271">MTTSLLTIKAGATAYQQVREQGLRADDVDLLLGASGGPKWFVLQGMDRYLFGDFLSSKSQPLNTLGTSAGAWRFAALGQDDPVAASELFARLYSTQTYSEHPDRHEITREAKKLLERYVPATAIEQILTQDRVHHHFIVARCLRSTAAENKRQVLGLLSSAFANSLNRANLGRYYERVMFHHPHSSLSFCRHWHDLPTRFVELDRSNFAPALLATGSIPMVLEGVRDIPGAPPGMYRDGGITDYHFDVDLSKVDGLVLYPHFHQEVIPGWFDKRMKRRRTTGSDWPNVVFVSPSEQFVKSLPYGKIPDRTDFQKLPAKERIEYWRKAIAAGQRMGDELREVIESGAIRERVSLWQ</sequence>
<organism evidence="1 2">
    <name type="scientific">Idiomarina aquatica</name>
    <dbReference type="NCBI Taxonomy" id="1327752"/>
    <lineage>
        <taxon>Bacteria</taxon>
        <taxon>Pseudomonadati</taxon>
        <taxon>Pseudomonadota</taxon>
        <taxon>Gammaproteobacteria</taxon>
        <taxon>Alteromonadales</taxon>
        <taxon>Idiomarinaceae</taxon>
        <taxon>Idiomarina</taxon>
    </lineage>
</organism>
<dbReference type="AlphaFoldDB" id="A0AA94EFM0"/>
<comment type="caution">
    <text evidence="1">The sequence shown here is derived from an EMBL/GenBank/DDBJ whole genome shotgun (WGS) entry which is preliminary data.</text>
</comment>
<proteinExistence type="predicted"/>
<keyword evidence="1" id="KW-0378">Hydrolase</keyword>
<dbReference type="RefSeq" id="WP_105306591.1">
    <property type="nucleotide sequence ID" value="NZ_PIPS01000002.1"/>
</dbReference>
<dbReference type="SUPFAM" id="SSF52151">
    <property type="entry name" value="FabD/lysophospholipase-like"/>
    <property type="match status" value="1"/>
</dbReference>
<evidence type="ECO:0000313" key="1">
    <source>
        <dbReference type="EMBL" id="RUO43354.1"/>
    </source>
</evidence>
<accession>A0AA94EFM0</accession>
<gene>
    <name evidence="1" type="ORF">CWE23_08370</name>
</gene>
<name>A0AA94EFM0_9GAMM</name>
<keyword evidence="2" id="KW-1185">Reference proteome</keyword>
<evidence type="ECO:0000313" key="2">
    <source>
        <dbReference type="Proteomes" id="UP000286680"/>
    </source>
</evidence>